<dbReference type="RefSeq" id="WP_052590964.1">
    <property type="nucleotide sequence ID" value="NZ_CP011112.1"/>
</dbReference>
<organism evidence="2 3">
    <name type="scientific">Luteipulveratus mongoliensis</name>
    <dbReference type="NCBI Taxonomy" id="571913"/>
    <lineage>
        <taxon>Bacteria</taxon>
        <taxon>Bacillati</taxon>
        <taxon>Actinomycetota</taxon>
        <taxon>Actinomycetes</taxon>
        <taxon>Micrococcales</taxon>
        <taxon>Dermacoccaceae</taxon>
        <taxon>Luteipulveratus</taxon>
    </lineage>
</organism>
<dbReference type="SUPFAM" id="SSF53597">
    <property type="entry name" value="Dihydrofolate reductase-like"/>
    <property type="match status" value="1"/>
</dbReference>
<name>A0A0K1JGQ4_9MICO</name>
<dbReference type="OrthoDB" id="7949219at2"/>
<dbReference type="EMBL" id="CP011112">
    <property type="protein sequence ID" value="AKU15886.1"/>
    <property type="molecule type" value="Genomic_DNA"/>
</dbReference>
<dbReference type="InterPro" id="IPR002734">
    <property type="entry name" value="RibDG_C"/>
</dbReference>
<reference evidence="2 3" key="1">
    <citation type="submission" date="2015-03" db="EMBL/GenBank/DDBJ databases">
        <title>Luteipulveratus halotolerans sp. nov., a novel actinobacterium (Dermacoccaceae) from Sarawak, Malaysia.</title>
        <authorList>
            <person name="Juboi H."/>
            <person name="Basik A."/>
            <person name="Shamsul S.S."/>
            <person name="Arnold P."/>
            <person name="Schmitt E.K."/>
            <person name="Sanglier J.-J."/>
            <person name="Yeo T."/>
        </authorList>
    </citation>
    <scope>NUCLEOTIDE SEQUENCE [LARGE SCALE GENOMIC DNA]</scope>
    <source>
        <strain evidence="2 3">MN07-A0370</strain>
    </source>
</reference>
<gene>
    <name evidence="2" type="ORF">VV02_08520</name>
</gene>
<dbReference type="Proteomes" id="UP000066480">
    <property type="component" value="Chromosome"/>
</dbReference>
<dbReference type="GO" id="GO:0009231">
    <property type="term" value="P:riboflavin biosynthetic process"/>
    <property type="evidence" value="ECO:0007669"/>
    <property type="project" value="InterPro"/>
</dbReference>
<dbReference type="InterPro" id="IPR024072">
    <property type="entry name" value="DHFR-like_dom_sf"/>
</dbReference>
<protein>
    <submittedName>
        <fullName evidence="2">Deaminase/reductase</fullName>
    </submittedName>
</protein>
<dbReference type="STRING" id="571913.VV02_08520"/>
<keyword evidence="3" id="KW-1185">Reference proteome</keyword>
<dbReference type="KEGG" id="lmoi:VV02_08520"/>
<dbReference type="PATRIC" id="fig|571913.6.peg.1744"/>
<dbReference type="Pfam" id="PF01872">
    <property type="entry name" value="RibD_C"/>
    <property type="match status" value="1"/>
</dbReference>
<dbReference type="AlphaFoldDB" id="A0A0K1JGQ4"/>
<proteinExistence type="predicted"/>
<evidence type="ECO:0000313" key="2">
    <source>
        <dbReference type="EMBL" id="AKU15886.1"/>
    </source>
</evidence>
<dbReference type="GO" id="GO:0008703">
    <property type="term" value="F:5-amino-6-(5-phosphoribosylamino)uracil reductase activity"/>
    <property type="evidence" value="ECO:0007669"/>
    <property type="project" value="InterPro"/>
</dbReference>
<dbReference type="Gene3D" id="3.40.430.10">
    <property type="entry name" value="Dihydrofolate Reductase, subunit A"/>
    <property type="match status" value="1"/>
</dbReference>
<evidence type="ECO:0000313" key="3">
    <source>
        <dbReference type="Proteomes" id="UP000066480"/>
    </source>
</evidence>
<evidence type="ECO:0000259" key="1">
    <source>
        <dbReference type="Pfam" id="PF01872"/>
    </source>
</evidence>
<feature type="domain" description="Bacterial bifunctional deaminase-reductase C-terminal" evidence="1">
    <location>
        <begin position="4"/>
        <end position="177"/>
    </location>
</feature>
<accession>A0A0K1JGQ4</accession>
<sequence length="186" mass="20465">MGRLIYSTMGSLDGYSARPDGTFDFGLIDEEVHRHVNETARPIGTHLLGRRMYDVMSYWETAPVSGDEASAYELDFARIWQAADKVVYSRTLKDVATERTRIEHDFDPAAVARLKDESDRDLGIGGPTLAALAIRAGLVDEFQLYLGPALAGGGLPFFPPGVDLPLRLVDEQRFGNGGVYLAYAPR</sequence>